<dbReference type="AlphaFoldDB" id="A0A653LAY3"/>
<reference evidence="1 2" key="1">
    <citation type="submission" date="2019-10" db="EMBL/GenBank/DDBJ databases">
        <authorList>
            <person name="Karimi E."/>
        </authorList>
    </citation>
    <scope>NUCLEOTIDE SEQUENCE [LARGE SCALE GENOMIC DNA]</scope>
    <source>
        <strain evidence="1">Aeromonas sp. 8C</strain>
    </source>
</reference>
<dbReference type="EMBL" id="CABWLC010000020">
    <property type="protein sequence ID" value="VXA88843.1"/>
    <property type="molecule type" value="Genomic_DNA"/>
</dbReference>
<evidence type="ECO:0000313" key="2">
    <source>
        <dbReference type="Proteomes" id="UP000439123"/>
    </source>
</evidence>
<accession>A0A653LAY3</accession>
<name>A0A653LAY3_AERVE</name>
<evidence type="ECO:0008006" key="3">
    <source>
        <dbReference type="Google" id="ProtNLM"/>
    </source>
</evidence>
<proteinExistence type="predicted"/>
<evidence type="ECO:0000313" key="1">
    <source>
        <dbReference type="EMBL" id="VXA88843.1"/>
    </source>
</evidence>
<gene>
    <name evidence="1" type="ORF">AERO8C_70471</name>
</gene>
<organism evidence="1 2">
    <name type="scientific">Aeromonas veronii</name>
    <dbReference type="NCBI Taxonomy" id="654"/>
    <lineage>
        <taxon>Bacteria</taxon>
        <taxon>Pseudomonadati</taxon>
        <taxon>Pseudomonadota</taxon>
        <taxon>Gammaproteobacteria</taxon>
        <taxon>Aeromonadales</taxon>
        <taxon>Aeromonadaceae</taxon>
        <taxon>Aeromonas</taxon>
    </lineage>
</organism>
<sequence>MGPAGPNQISVTLADDVLGEGLLAIFALHPYHAFHFAHPEVAVHRLVVGDAVGVGAVEHPSDELRQLQLVLLHYIEVFDDVDGRFRGEQRQLVGLLLGQAGVLNLDEILLAQRAGFQVEADGDPLLGFNQLEQLEDLDALASGDVIDDGAVTDGFDLQLVLVRHDIPLSSDSFVQYQCQQRLACIDPVLRLLEVASVGSLVDCDIDLVDAGQGMQDLHGGLGSFQGRQLQNELGGHVLVFGLVEALFLDAGHVENVQLRHHLFHGLVDAELDTLLFQLFADVVRHRQRFRGDEEETAVEQAEGLGQRVHGAAIFQVTDEGDVEVVQTTLGLMDGEQVEQGLARMLVGAVAAVDDRHARELGGQTGRALFRVAHHHRIRVGADDLDGVSQRLTLLGAGVATVGEADDVAAKALYRGLEREAGAGGGFEEAAGNQLVFQQAGVRFSLQPLCG</sequence>
<dbReference type="Proteomes" id="UP000439123">
    <property type="component" value="Unassembled WGS sequence"/>
</dbReference>
<protein>
    <recommendedName>
        <fullName evidence="3">NAD-specific glutamate dehydrogenase</fullName>
    </recommendedName>
</protein>